<dbReference type="Proteomes" id="UP000440714">
    <property type="component" value="Unassembled WGS sequence"/>
</dbReference>
<organism evidence="7 8">
    <name type="scientific">Campylobacter lari</name>
    <dbReference type="NCBI Taxonomy" id="201"/>
    <lineage>
        <taxon>Bacteria</taxon>
        <taxon>Pseudomonadati</taxon>
        <taxon>Campylobacterota</taxon>
        <taxon>Epsilonproteobacteria</taxon>
        <taxon>Campylobacterales</taxon>
        <taxon>Campylobacteraceae</taxon>
        <taxon>Campylobacter</taxon>
    </lineage>
</organism>
<feature type="domain" description="TM2" evidence="6">
    <location>
        <begin position="15"/>
        <end position="55"/>
    </location>
</feature>
<sequence>MSEDKLQKLTLVKFKNAEFGLILSIAFGSCGVDRFYKGNWLLGNIKLSLLFLCVIFDTPMDIICVFAILLWYIADIFLVFFGIKKDNFKKIISFMKES</sequence>
<proteinExistence type="predicted"/>
<evidence type="ECO:0000256" key="5">
    <source>
        <dbReference type="SAM" id="Phobius"/>
    </source>
</evidence>
<evidence type="ECO:0000256" key="3">
    <source>
        <dbReference type="ARBA" id="ARBA00022989"/>
    </source>
</evidence>
<dbReference type="EMBL" id="AAKYAN010000016">
    <property type="protein sequence ID" value="ECW8955207.1"/>
    <property type="molecule type" value="Genomic_DNA"/>
</dbReference>
<dbReference type="Pfam" id="PF05154">
    <property type="entry name" value="TM2"/>
    <property type="match status" value="1"/>
</dbReference>
<dbReference type="InterPro" id="IPR007829">
    <property type="entry name" value="TM2"/>
</dbReference>
<dbReference type="GO" id="GO:0016020">
    <property type="term" value="C:membrane"/>
    <property type="evidence" value="ECO:0007669"/>
    <property type="project" value="UniProtKB-SubCell"/>
</dbReference>
<evidence type="ECO:0000313" key="7">
    <source>
        <dbReference type="EMBL" id="ECW8955207.1"/>
    </source>
</evidence>
<protein>
    <submittedName>
        <fullName evidence="7">TM2 domain-containing protein</fullName>
    </submittedName>
</protein>
<evidence type="ECO:0000256" key="1">
    <source>
        <dbReference type="ARBA" id="ARBA00004141"/>
    </source>
</evidence>
<keyword evidence="4 5" id="KW-0472">Membrane</keyword>
<feature type="transmembrane region" description="Helical" evidence="5">
    <location>
        <begin position="20"/>
        <end position="36"/>
    </location>
</feature>
<evidence type="ECO:0000259" key="6">
    <source>
        <dbReference type="Pfam" id="PF05154"/>
    </source>
</evidence>
<keyword evidence="3 5" id="KW-1133">Transmembrane helix</keyword>
<evidence type="ECO:0000313" key="8">
    <source>
        <dbReference type="Proteomes" id="UP000440714"/>
    </source>
</evidence>
<dbReference type="PROSITE" id="PS51257">
    <property type="entry name" value="PROKAR_LIPOPROTEIN"/>
    <property type="match status" value="1"/>
</dbReference>
<evidence type="ECO:0000256" key="4">
    <source>
        <dbReference type="ARBA" id="ARBA00023136"/>
    </source>
</evidence>
<accession>A0A698G1Q5</accession>
<comment type="subcellular location">
    <subcellularLocation>
        <location evidence="1">Membrane</location>
        <topology evidence="1">Multi-pass membrane protein</topology>
    </subcellularLocation>
</comment>
<dbReference type="AlphaFoldDB" id="A0A698G1Q5"/>
<gene>
    <name evidence="7" type="ORF">F5R70_07210</name>
</gene>
<reference evidence="7 8" key="1">
    <citation type="submission" date="2019-09" db="EMBL/GenBank/DDBJ databases">
        <authorList>
            <consortium name="PulseNet: The National Subtyping Network for Foodborne Disease Surveillance"/>
            <person name="Tarr C.L."/>
            <person name="Trees E."/>
            <person name="Katz L.S."/>
            <person name="Carleton-Romer H.A."/>
            <person name="Stroika S."/>
            <person name="Kucerova Z."/>
            <person name="Roache K.F."/>
            <person name="Sabol A.L."/>
            <person name="Besser J."/>
            <person name="Gerner-Smidt P."/>
        </authorList>
    </citation>
    <scope>NUCLEOTIDE SEQUENCE [LARGE SCALE GENOMIC DNA]</scope>
    <source>
        <strain evidence="7 8">PNUSAC011760</strain>
    </source>
</reference>
<feature type="transmembrane region" description="Helical" evidence="5">
    <location>
        <begin position="48"/>
        <end position="81"/>
    </location>
</feature>
<keyword evidence="2 5" id="KW-0812">Transmembrane</keyword>
<name>A0A698G1Q5_CAMLA</name>
<comment type="caution">
    <text evidence="7">The sequence shown here is derived from an EMBL/GenBank/DDBJ whole genome shotgun (WGS) entry which is preliminary data.</text>
</comment>
<evidence type="ECO:0000256" key="2">
    <source>
        <dbReference type="ARBA" id="ARBA00022692"/>
    </source>
</evidence>